<protein>
    <recommendedName>
        <fullName evidence="3">Chorismate--pyruvate lyase</fullName>
    </recommendedName>
</protein>
<organism evidence="1 2">
    <name type="scientific">Mediterraneibacter gnavus (strain ATCC 29149 / DSM 114966 / JCM 6515 / VPI C7-9)</name>
    <name type="common">Ruminococcus gnavus</name>
    <dbReference type="NCBI Taxonomy" id="411470"/>
    <lineage>
        <taxon>Bacteria</taxon>
        <taxon>Bacillati</taxon>
        <taxon>Bacillota</taxon>
        <taxon>Clostridia</taxon>
        <taxon>Lachnospirales</taxon>
        <taxon>Lachnospiraceae</taxon>
        <taxon>Mediterraneibacter</taxon>
    </lineage>
</organism>
<comment type="caution">
    <text evidence="1">The sequence shown here is derived from an EMBL/GenBank/DDBJ whole genome shotgun (WGS) entry which is preliminary data.</text>
</comment>
<name>A7B7X8_MEDG7</name>
<dbReference type="Proteomes" id="UP000004410">
    <property type="component" value="Unassembled WGS sequence"/>
</dbReference>
<reference evidence="1 2" key="2">
    <citation type="submission" date="2007-06" db="EMBL/GenBank/DDBJ databases">
        <title>Draft genome sequence of Ruminococcus gnavus (ATCC 29149).</title>
        <authorList>
            <person name="Sudarsanam P."/>
            <person name="Ley R."/>
            <person name="Guruge J."/>
            <person name="Turnbaugh P.J."/>
            <person name="Mahowald M."/>
            <person name="Liep D."/>
            <person name="Gordon J."/>
        </authorList>
    </citation>
    <scope>NUCLEOTIDE SEQUENCE [LARGE SCALE GENOMIC DNA]</scope>
    <source>
        <strain evidence="1 2">ATCC 29149</strain>
    </source>
</reference>
<proteinExistence type="predicted"/>
<sequence>MNNNKKGRRIYMFERIDYRVIRIDGEYAYLQKLEDENAEEKCVAMALLPPEIQEGCHIAYEMMEYRMIK</sequence>
<dbReference type="eggNOG" id="ENOG5033DKE">
    <property type="taxonomic scope" value="Bacteria"/>
</dbReference>
<gene>
    <name evidence="1" type="ORF">RUMGNA_03694</name>
</gene>
<evidence type="ECO:0000313" key="2">
    <source>
        <dbReference type="Proteomes" id="UP000004410"/>
    </source>
</evidence>
<evidence type="ECO:0008006" key="3">
    <source>
        <dbReference type="Google" id="ProtNLM"/>
    </source>
</evidence>
<evidence type="ECO:0000313" key="1">
    <source>
        <dbReference type="EMBL" id="EDN76071.1"/>
    </source>
</evidence>
<reference evidence="1 2" key="1">
    <citation type="submission" date="2007-04" db="EMBL/GenBank/DDBJ databases">
        <authorList>
            <person name="Fulton L."/>
            <person name="Clifton S."/>
            <person name="Fulton B."/>
            <person name="Xu J."/>
            <person name="Minx P."/>
            <person name="Pepin K.H."/>
            <person name="Johnson M."/>
            <person name="Thiruvilangam P."/>
            <person name="Bhonagiri V."/>
            <person name="Nash W.E."/>
            <person name="Mardis E.R."/>
            <person name="Wilson R.K."/>
        </authorList>
    </citation>
    <scope>NUCLEOTIDE SEQUENCE [LARGE SCALE GENOMIC DNA]</scope>
    <source>
        <strain evidence="1 2">ATCC 29149</strain>
    </source>
</reference>
<accession>A7B7X8</accession>
<dbReference type="EMBL" id="AAYG02000032">
    <property type="protein sequence ID" value="EDN76071.1"/>
    <property type="molecule type" value="Genomic_DNA"/>
</dbReference>
<dbReference type="PaxDb" id="411470-RUMGNA_03694"/>
<dbReference type="AlphaFoldDB" id="A7B7X8"/>